<evidence type="ECO:0000313" key="4">
    <source>
        <dbReference type="Proteomes" id="UP001143463"/>
    </source>
</evidence>
<evidence type="ECO:0000256" key="2">
    <source>
        <dbReference type="SAM" id="Phobius"/>
    </source>
</evidence>
<evidence type="ECO:0000256" key="1">
    <source>
        <dbReference type="SAM" id="MobiDB-lite"/>
    </source>
</evidence>
<sequence length="125" mass="13133">MNRPRGKWVQWRMATPSDERAAGHRTHGGDPDSASPPDPRPASIKGRPVLGFGGPNSGSGSHDGQSALKLHRGISVLAFLLCVLVTVVFLMDGALVPAIVFAVVALACVGIFAWTTTQLRGARHG</sequence>
<comment type="caution">
    <text evidence="3">The sequence shown here is derived from an EMBL/GenBank/DDBJ whole genome shotgun (WGS) entry which is preliminary data.</text>
</comment>
<keyword evidence="2" id="KW-0812">Transmembrane</keyword>
<protein>
    <submittedName>
        <fullName evidence="3">Uncharacterized protein</fullName>
    </submittedName>
</protein>
<dbReference type="AlphaFoldDB" id="A0A9W6L765"/>
<name>A0A9W6L765_9PSEU</name>
<accession>A0A9W6L765</accession>
<dbReference type="Proteomes" id="UP001143463">
    <property type="component" value="Unassembled WGS sequence"/>
</dbReference>
<dbReference type="EMBL" id="BSFQ01000019">
    <property type="protein sequence ID" value="GLL13206.1"/>
    <property type="molecule type" value="Genomic_DNA"/>
</dbReference>
<proteinExistence type="predicted"/>
<evidence type="ECO:0000313" key="3">
    <source>
        <dbReference type="EMBL" id="GLL13206.1"/>
    </source>
</evidence>
<keyword evidence="2" id="KW-1133">Transmembrane helix</keyword>
<gene>
    <name evidence="3" type="ORF">GCM10017577_43490</name>
</gene>
<feature type="transmembrane region" description="Helical" evidence="2">
    <location>
        <begin position="74"/>
        <end position="91"/>
    </location>
</feature>
<feature type="region of interest" description="Disordered" evidence="1">
    <location>
        <begin position="1"/>
        <end position="65"/>
    </location>
</feature>
<feature type="compositionally biased region" description="Basic and acidic residues" evidence="1">
    <location>
        <begin position="17"/>
        <end position="30"/>
    </location>
</feature>
<feature type="transmembrane region" description="Helical" evidence="2">
    <location>
        <begin position="97"/>
        <end position="115"/>
    </location>
</feature>
<reference evidence="3" key="1">
    <citation type="journal article" date="2014" name="Int. J. Syst. Evol. Microbiol.">
        <title>Complete genome sequence of Corynebacterium casei LMG S-19264T (=DSM 44701T), isolated from a smear-ripened cheese.</title>
        <authorList>
            <consortium name="US DOE Joint Genome Institute (JGI-PGF)"/>
            <person name="Walter F."/>
            <person name="Albersmeier A."/>
            <person name="Kalinowski J."/>
            <person name="Ruckert C."/>
        </authorList>
    </citation>
    <scope>NUCLEOTIDE SEQUENCE</scope>
    <source>
        <strain evidence="3">VKM Ac-1069</strain>
    </source>
</reference>
<keyword evidence="2" id="KW-0472">Membrane</keyword>
<reference evidence="3" key="2">
    <citation type="submission" date="2023-01" db="EMBL/GenBank/DDBJ databases">
        <authorList>
            <person name="Sun Q."/>
            <person name="Evtushenko L."/>
        </authorList>
    </citation>
    <scope>NUCLEOTIDE SEQUENCE</scope>
    <source>
        <strain evidence="3">VKM Ac-1069</strain>
    </source>
</reference>
<keyword evidence="4" id="KW-1185">Reference proteome</keyword>
<organism evidence="3 4">
    <name type="scientific">Pseudonocardia halophobica</name>
    <dbReference type="NCBI Taxonomy" id="29401"/>
    <lineage>
        <taxon>Bacteria</taxon>
        <taxon>Bacillati</taxon>
        <taxon>Actinomycetota</taxon>
        <taxon>Actinomycetes</taxon>
        <taxon>Pseudonocardiales</taxon>
        <taxon>Pseudonocardiaceae</taxon>
        <taxon>Pseudonocardia</taxon>
    </lineage>
</organism>